<dbReference type="Proteomes" id="UP001652661">
    <property type="component" value="Chromosome 3R"/>
</dbReference>
<keyword evidence="4" id="KW-1133">Transmembrane helix</keyword>
<accession>A0A6P4HP69</accession>
<evidence type="ECO:0000313" key="7">
    <source>
        <dbReference type="RefSeq" id="XP_017017632.1"/>
    </source>
</evidence>
<dbReference type="GeneID" id="108071400"/>
<dbReference type="Pfam" id="PF13855">
    <property type="entry name" value="LRR_8"/>
    <property type="match status" value="3"/>
</dbReference>
<evidence type="ECO:0000256" key="2">
    <source>
        <dbReference type="ARBA" id="ARBA00022729"/>
    </source>
</evidence>
<dbReference type="SMART" id="SM00369">
    <property type="entry name" value="LRR_TYP"/>
    <property type="match status" value="9"/>
</dbReference>
<dbReference type="RefSeq" id="XP_017017632.1">
    <property type="nucleotide sequence ID" value="XM_017162143.3"/>
</dbReference>
<keyword evidence="1" id="KW-0433">Leucine-rich repeat</keyword>
<name>A0A6P4HP69_DROKI</name>
<dbReference type="PROSITE" id="PS51450">
    <property type="entry name" value="LRR"/>
    <property type="match status" value="2"/>
</dbReference>
<proteinExistence type="predicted"/>
<dbReference type="SUPFAM" id="SSF52058">
    <property type="entry name" value="L domain-like"/>
    <property type="match status" value="1"/>
</dbReference>
<reference evidence="7" key="1">
    <citation type="submission" date="2025-08" db="UniProtKB">
        <authorList>
            <consortium name="RefSeq"/>
        </authorList>
    </citation>
    <scope>IDENTIFICATION</scope>
    <source>
        <strain evidence="7">14028-0561.14</strain>
        <tissue evidence="7">Whole fly</tissue>
    </source>
</reference>
<protein>
    <submittedName>
        <fullName evidence="7">Toll-like receptor Tollo</fullName>
    </submittedName>
</protein>
<evidence type="ECO:0000313" key="6">
    <source>
        <dbReference type="Proteomes" id="UP001652661"/>
    </source>
</evidence>
<organism evidence="6 7">
    <name type="scientific">Drosophila kikkawai</name>
    <name type="common">Fruit fly</name>
    <dbReference type="NCBI Taxonomy" id="30033"/>
    <lineage>
        <taxon>Eukaryota</taxon>
        <taxon>Metazoa</taxon>
        <taxon>Ecdysozoa</taxon>
        <taxon>Arthropoda</taxon>
        <taxon>Hexapoda</taxon>
        <taxon>Insecta</taxon>
        <taxon>Pterygota</taxon>
        <taxon>Neoptera</taxon>
        <taxon>Endopterygota</taxon>
        <taxon>Diptera</taxon>
        <taxon>Brachycera</taxon>
        <taxon>Muscomorpha</taxon>
        <taxon>Ephydroidea</taxon>
        <taxon>Drosophilidae</taxon>
        <taxon>Drosophila</taxon>
        <taxon>Sophophora</taxon>
    </lineage>
</organism>
<gene>
    <name evidence="7" type="primary">LOC108071400</name>
</gene>
<keyword evidence="2 5" id="KW-0732">Signal</keyword>
<dbReference type="InterPro" id="IPR001611">
    <property type="entry name" value="Leu-rich_rpt"/>
</dbReference>
<evidence type="ECO:0000256" key="1">
    <source>
        <dbReference type="ARBA" id="ARBA00022614"/>
    </source>
</evidence>
<evidence type="ECO:0000256" key="4">
    <source>
        <dbReference type="SAM" id="Phobius"/>
    </source>
</evidence>
<feature type="transmembrane region" description="Helical" evidence="4">
    <location>
        <begin position="490"/>
        <end position="511"/>
    </location>
</feature>
<sequence>MDFIPYILLIPIAFVLGTTDLATSCQDNNCTSADTDANSSDESDLALLGVDPDIRELHLDHCNNLTILELTPNLRTLEIFNCSWIRLEITKLRAVGNLRSLYFRNSSLLRLGKEMFVQLPHLVILGLGGNKIAIVSPDALKGLTQLWMLSLNDNSLVYFEDKVFHPLAELRHLDLSNNGIFNLPDAIFDKNPKLQVLLLNGNRLLSINPYTLAILKNLILLVLSHNAINEMQFLSSETIIIDSSRVYRMHVLGNVSKFQARNNFLEYLEFEQQSSVTELDLHGNKLTTEDMSIILKAMWRLQRLDLSANLAKELPTFDKVLEVYLLPSLSFVNISSNLLEHLNGDSPLLSPSLSHLDLSYNRICEMDPNIFSLVYNLQSLHIEGNRLDHFRYEIFHNQQQGLKEVALYDNEISYESYKQITQYFREAGVHVLDQKGLTSVKKESSMEKCVRAEKDNDNLKIHSHSKEELDLWESTESVHRQFNTFRKLSLWNILIFLSLLGALALNAILVLQLRRYRGRFEDNSNLL</sequence>
<keyword evidence="6" id="KW-1185">Reference proteome</keyword>
<dbReference type="PANTHER" id="PTHR24373:SF275">
    <property type="entry name" value="TIR DOMAIN-CONTAINING PROTEIN"/>
    <property type="match status" value="1"/>
</dbReference>
<dbReference type="InterPro" id="IPR050328">
    <property type="entry name" value="Dev_Immune_Receptor"/>
</dbReference>
<dbReference type="Gene3D" id="3.80.10.10">
    <property type="entry name" value="Ribonuclease Inhibitor"/>
    <property type="match status" value="2"/>
</dbReference>
<dbReference type="PANTHER" id="PTHR24373">
    <property type="entry name" value="SLIT RELATED LEUCINE-RICH REPEAT NEURONAL PROTEIN"/>
    <property type="match status" value="1"/>
</dbReference>
<evidence type="ECO:0000256" key="5">
    <source>
        <dbReference type="SAM" id="SignalP"/>
    </source>
</evidence>
<dbReference type="AlphaFoldDB" id="A0A6P4HP69"/>
<dbReference type="OrthoDB" id="2013775at2759"/>
<keyword evidence="4" id="KW-0812">Transmembrane</keyword>
<dbReference type="InterPro" id="IPR032675">
    <property type="entry name" value="LRR_dom_sf"/>
</dbReference>
<keyword evidence="4" id="KW-0472">Membrane</keyword>
<keyword evidence="3" id="KW-0677">Repeat</keyword>
<evidence type="ECO:0000256" key="3">
    <source>
        <dbReference type="ARBA" id="ARBA00022737"/>
    </source>
</evidence>
<feature type="chain" id="PRO_5027960992" evidence="5">
    <location>
        <begin position="18"/>
        <end position="527"/>
    </location>
</feature>
<dbReference type="InterPro" id="IPR003591">
    <property type="entry name" value="Leu-rich_rpt_typical-subtyp"/>
</dbReference>
<feature type="signal peptide" evidence="5">
    <location>
        <begin position="1"/>
        <end position="17"/>
    </location>
</feature>